<keyword evidence="2" id="KW-1185">Reference proteome</keyword>
<organism evidence="1 2">
    <name type="scientific">Haematococcus lacustris</name>
    <name type="common">Green alga</name>
    <name type="synonym">Haematococcus pluvialis</name>
    <dbReference type="NCBI Taxonomy" id="44745"/>
    <lineage>
        <taxon>Eukaryota</taxon>
        <taxon>Viridiplantae</taxon>
        <taxon>Chlorophyta</taxon>
        <taxon>core chlorophytes</taxon>
        <taxon>Chlorophyceae</taxon>
        <taxon>CS clade</taxon>
        <taxon>Chlamydomonadales</taxon>
        <taxon>Haematococcaceae</taxon>
        <taxon>Haematococcus</taxon>
    </lineage>
</organism>
<reference evidence="1 2" key="1">
    <citation type="submission" date="2020-02" db="EMBL/GenBank/DDBJ databases">
        <title>Draft genome sequence of Haematococcus lacustris strain NIES-144.</title>
        <authorList>
            <person name="Morimoto D."/>
            <person name="Nakagawa S."/>
            <person name="Yoshida T."/>
            <person name="Sawayama S."/>
        </authorList>
    </citation>
    <scope>NUCLEOTIDE SEQUENCE [LARGE SCALE GENOMIC DNA]</scope>
    <source>
        <strain evidence="1 2">NIES-144</strain>
    </source>
</reference>
<proteinExistence type="predicted"/>
<feature type="non-terminal residue" evidence="1">
    <location>
        <position position="133"/>
    </location>
</feature>
<dbReference type="EMBL" id="BLLF01000011">
    <property type="protein sequence ID" value="GFH05863.1"/>
    <property type="molecule type" value="Genomic_DNA"/>
</dbReference>
<sequence length="133" mass="14598">MHLAAASSAGTSLEANLQHITVTLTTWDAVWEVCLDPNWARQRLRLYGAQDRALEPFFKLEEEEMAEVFSAPSSWCSSLTQLAGGGWGADALLRACCKVVCMPRGTEQRRVRVVLVNEFGTSRVSSAVNGQQP</sequence>
<dbReference type="Proteomes" id="UP000485058">
    <property type="component" value="Unassembled WGS sequence"/>
</dbReference>
<dbReference type="AlphaFoldDB" id="A0A699Y721"/>
<accession>A0A699Y721</accession>
<gene>
    <name evidence="1" type="ORF">HaLaN_00396</name>
</gene>
<comment type="caution">
    <text evidence="1">The sequence shown here is derived from an EMBL/GenBank/DDBJ whole genome shotgun (WGS) entry which is preliminary data.</text>
</comment>
<name>A0A699Y721_HAELA</name>
<protein>
    <submittedName>
        <fullName evidence="1">Uncharacterized protein</fullName>
    </submittedName>
</protein>
<evidence type="ECO:0000313" key="2">
    <source>
        <dbReference type="Proteomes" id="UP000485058"/>
    </source>
</evidence>
<evidence type="ECO:0000313" key="1">
    <source>
        <dbReference type="EMBL" id="GFH05863.1"/>
    </source>
</evidence>